<feature type="compositionally biased region" description="Basic residues" evidence="1">
    <location>
        <begin position="609"/>
        <end position="621"/>
    </location>
</feature>
<feature type="region of interest" description="Disordered" evidence="1">
    <location>
        <begin position="595"/>
        <end position="707"/>
    </location>
</feature>
<evidence type="ECO:0000313" key="2">
    <source>
        <dbReference type="EMBL" id="GET89534.1"/>
    </source>
</evidence>
<accession>A0A640KKE0</accession>
<feature type="compositionally biased region" description="Basic residues" evidence="1">
    <location>
        <begin position="648"/>
        <end position="661"/>
    </location>
</feature>
<feature type="compositionally biased region" description="Low complexity" evidence="1">
    <location>
        <begin position="673"/>
        <end position="690"/>
    </location>
</feature>
<evidence type="ECO:0000313" key="3">
    <source>
        <dbReference type="Proteomes" id="UP000419144"/>
    </source>
</evidence>
<keyword evidence="3" id="KW-1185">Reference proteome</keyword>
<protein>
    <submittedName>
        <fullName evidence="2">Uncharacterized protein</fullName>
    </submittedName>
</protein>
<proteinExistence type="predicted"/>
<name>A0A640KKE0_LEITA</name>
<evidence type="ECO:0000256" key="1">
    <source>
        <dbReference type="SAM" id="MobiDB-lite"/>
    </source>
</evidence>
<sequence>MVKKGEIHARVLRPGESIALGYKFTEFEIVLFRPRYHHRDKSATASALKAEVADSSPVGDSFQEPINHATGVNIATIKSRIPTPSTGTDADPAEKKSAAGHSILRPSVPSQRAASGVVDVNDPIVAPCAQRAIDVGNEMEALDDIASVAPLFLDTAVCIFFDELVKMDYIATGRTTIDSKGLRYKPHLVVLGTEPATGGYCNFNITGPDGEPLRDGVDDPSDEDPGFFVSRTATSNGPVTMAAGDGVEVSLHCLDMCSGFLVAATLFAKDTWLSRERNVFYMVRRRRSSTPLCLVPVCIHGEPSNSCVSLMVRKVRIHGETMWELVNVSEPLSCRDVKSLILKLQERGLADPAHFERDYELKAVSNRGGDSPSVGAEDDILSDSEQISSSSELHTSASHKRLSCAFEQEQSLTSVRGSLTGERHCSFPHNRSTRTFSTLLTDVPRVVREARRQYNVGRSHVQTNLFDGGTSEEDEVLDDAMRAVVPSYADASLVRYENGAYNVGSRVGNLVTHYVSHRETYGLDAASQRLPGGGRQRSSRDELLPSLGAPRTRSSAELVTLLPALDRCQSSNSEFSVRPELPEDLLFTPLERQVAARTQPHSSSVNANMKKRRSTVGRVHHSSSLQKSGRRKRGKRLPSARASGRSRSQSRKKKGGKKANGARRPNSTSGIPRYRSASASPQRSSSSSSAHKLKARKMLSRVSSGKS</sequence>
<dbReference type="OrthoDB" id="271993at2759"/>
<dbReference type="EMBL" id="BLBS01000035">
    <property type="protein sequence ID" value="GET89534.1"/>
    <property type="molecule type" value="Genomic_DNA"/>
</dbReference>
<reference evidence="2" key="1">
    <citation type="submission" date="2019-11" db="EMBL/GenBank/DDBJ databases">
        <title>Leishmania tarentolae CDS.</title>
        <authorList>
            <person name="Goto Y."/>
            <person name="Yamagishi J."/>
        </authorList>
    </citation>
    <scope>NUCLEOTIDE SEQUENCE [LARGE SCALE GENOMIC DNA]</scope>
    <source>
        <strain evidence="2">Parrot Tar II</strain>
    </source>
</reference>
<dbReference type="AlphaFoldDB" id="A0A640KKE0"/>
<dbReference type="Proteomes" id="UP000419144">
    <property type="component" value="Unassembled WGS sequence"/>
</dbReference>
<feature type="compositionally biased region" description="Basic residues" evidence="1">
    <location>
        <begin position="628"/>
        <end position="638"/>
    </location>
</feature>
<dbReference type="VEuPathDB" id="TriTrypDB:LtaPh_2617300"/>
<comment type="caution">
    <text evidence="2">The sequence shown here is derived from an EMBL/GenBank/DDBJ whole genome shotgun (WGS) entry which is preliminary data.</text>
</comment>
<organism evidence="2 3">
    <name type="scientific">Leishmania tarentolae</name>
    <name type="common">Sauroleishmania tarentolae</name>
    <dbReference type="NCBI Taxonomy" id="5689"/>
    <lineage>
        <taxon>Eukaryota</taxon>
        <taxon>Discoba</taxon>
        <taxon>Euglenozoa</taxon>
        <taxon>Kinetoplastea</taxon>
        <taxon>Metakinetoplastina</taxon>
        <taxon>Trypanosomatida</taxon>
        <taxon>Trypanosomatidae</taxon>
        <taxon>Leishmaniinae</taxon>
        <taxon>Leishmania</taxon>
        <taxon>lizard Leishmania</taxon>
    </lineage>
</organism>
<feature type="region of interest" description="Disordered" evidence="1">
    <location>
        <begin position="525"/>
        <end position="552"/>
    </location>
</feature>
<feature type="region of interest" description="Disordered" evidence="1">
    <location>
        <begin position="78"/>
        <end position="110"/>
    </location>
</feature>
<gene>
    <name evidence="2" type="ORF">LtaPh_2617300</name>
</gene>